<dbReference type="RefSeq" id="XP_040740679.1">
    <property type="nucleotide sequence ID" value="XM_040891842.1"/>
</dbReference>
<feature type="compositionally biased region" description="Basic residues" evidence="1">
    <location>
        <begin position="380"/>
        <end position="391"/>
    </location>
</feature>
<sequence length="402" mass="45109">MRREHTHRSIVGAHHQPRLRQRVDQVQAAHVASHSVPAHQRTLLPVVHRHVPVAARHHHMRLDWVHQRCRRGAARTAAHRRYVRPLGVRGIVGHQSRVSLHARDPPRLLHRLHQRLAALHPPRNGRKQRDVKLGEMCARPVHQRRLAYAADAAPAAPTRATPARFLPCVEPPPRAHHPSVLRTGHALLLLPRPVGCPAPHALCTGAGIARPAHALTAVGCRLPPPPLLHLVHLLCLRLASGRLAQQSIPTLLLPVRNPNPGACPPATRASSAWCSARSITVLVLQELLRVHIALHQCIAHLLGRQRHVRVGIGAQPQQRLVQLDQQIHRDRLAVACAAPRRPPVQHPHLLAHYTPHRRYRLWHVRRKHRAAHHVDHLPPHHRAAVPRRMQQRLRTSAAPPCG</sequence>
<keyword evidence="3" id="KW-1185">Reference proteome</keyword>
<dbReference type="GeneID" id="63808490"/>
<evidence type="ECO:0000313" key="3">
    <source>
        <dbReference type="Proteomes" id="UP000193922"/>
    </source>
</evidence>
<proteinExistence type="predicted"/>
<reference evidence="2 3" key="1">
    <citation type="submission" date="2016-07" db="EMBL/GenBank/DDBJ databases">
        <title>Pervasive Adenine N6-methylation of Active Genes in Fungi.</title>
        <authorList>
            <consortium name="DOE Joint Genome Institute"/>
            <person name="Mondo S.J."/>
            <person name="Dannebaum R.O."/>
            <person name="Kuo R.C."/>
            <person name="Labutti K."/>
            <person name="Haridas S."/>
            <person name="Kuo A."/>
            <person name="Salamov A."/>
            <person name="Ahrendt S.R."/>
            <person name="Lipzen A."/>
            <person name="Sullivan W."/>
            <person name="Andreopoulos W.B."/>
            <person name="Clum A."/>
            <person name="Lindquist E."/>
            <person name="Daum C."/>
            <person name="Ramamoorthy G.K."/>
            <person name="Gryganskyi A."/>
            <person name="Culley D."/>
            <person name="Magnuson J.K."/>
            <person name="James T.Y."/>
            <person name="O'Malley M.A."/>
            <person name="Stajich J.E."/>
            <person name="Spatafora J.W."/>
            <person name="Visel A."/>
            <person name="Grigoriev I.V."/>
        </authorList>
    </citation>
    <scope>NUCLEOTIDE SEQUENCE [LARGE SCALE GENOMIC DNA]</scope>
    <source>
        <strain evidence="2 3">ATCC 12442</strain>
    </source>
</reference>
<evidence type="ECO:0000313" key="2">
    <source>
        <dbReference type="EMBL" id="ORX66720.1"/>
    </source>
</evidence>
<name>A0A1Y1VZN7_9FUNG</name>
<organism evidence="2 3">
    <name type="scientific">Linderina pennispora</name>
    <dbReference type="NCBI Taxonomy" id="61395"/>
    <lineage>
        <taxon>Eukaryota</taxon>
        <taxon>Fungi</taxon>
        <taxon>Fungi incertae sedis</taxon>
        <taxon>Zoopagomycota</taxon>
        <taxon>Kickxellomycotina</taxon>
        <taxon>Kickxellomycetes</taxon>
        <taxon>Kickxellales</taxon>
        <taxon>Kickxellaceae</taxon>
        <taxon>Linderina</taxon>
    </lineage>
</organism>
<evidence type="ECO:0000256" key="1">
    <source>
        <dbReference type="SAM" id="MobiDB-lite"/>
    </source>
</evidence>
<feature type="region of interest" description="Disordered" evidence="1">
    <location>
        <begin position="380"/>
        <end position="402"/>
    </location>
</feature>
<gene>
    <name evidence="2" type="ORF">DL89DRAFT_58902</name>
</gene>
<comment type="caution">
    <text evidence="2">The sequence shown here is derived from an EMBL/GenBank/DDBJ whole genome shotgun (WGS) entry which is preliminary data.</text>
</comment>
<dbReference type="EMBL" id="MCFD01000014">
    <property type="protein sequence ID" value="ORX66720.1"/>
    <property type="molecule type" value="Genomic_DNA"/>
</dbReference>
<protein>
    <submittedName>
        <fullName evidence="2">Uncharacterized protein</fullName>
    </submittedName>
</protein>
<dbReference type="AlphaFoldDB" id="A0A1Y1VZN7"/>
<dbReference type="Proteomes" id="UP000193922">
    <property type="component" value="Unassembled WGS sequence"/>
</dbReference>
<accession>A0A1Y1VZN7</accession>